<dbReference type="Pfam" id="PF25298">
    <property type="entry name" value="Baculo_FP_2nd"/>
    <property type="match status" value="1"/>
</dbReference>
<feature type="compositionally biased region" description="Basic and acidic residues" evidence="2">
    <location>
        <begin position="16"/>
        <end position="27"/>
    </location>
</feature>
<comment type="caution">
    <text evidence="4">The sequence shown here is derived from an EMBL/GenBank/DDBJ whole genome shotgun (WGS) entry which is preliminary data.</text>
</comment>
<evidence type="ECO:0000256" key="2">
    <source>
        <dbReference type="SAM" id="MobiDB-lite"/>
    </source>
</evidence>
<reference evidence="4 5" key="1">
    <citation type="submission" date="2021-06" db="EMBL/GenBank/DDBJ databases">
        <title>A haploid diamondback moth (Plutella xylostella L.) genome assembly resolves 31 chromosomes and identifies a diamide resistance mutation.</title>
        <authorList>
            <person name="Ward C.M."/>
            <person name="Perry K.D."/>
            <person name="Baker G."/>
            <person name="Powis K."/>
            <person name="Heckel D.G."/>
            <person name="Baxter S.W."/>
        </authorList>
    </citation>
    <scope>NUCLEOTIDE SEQUENCE [LARGE SCALE GENOMIC DNA]</scope>
    <source>
        <strain evidence="4 5">LV</strain>
        <tissue evidence="4">Single pupa</tissue>
    </source>
</reference>
<evidence type="ECO:0000313" key="5">
    <source>
        <dbReference type="Proteomes" id="UP000823941"/>
    </source>
</evidence>
<proteinExistence type="predicted"/>
<organism evidence="4 5">
    <name type="scientific">Plutella xylostella</name>
    <name type="common">Diamondback moth</name>
    <name type="synonym">Plutella maculipennis</name>
    <dbReference type="NCBI Taxonomy" id="51655"/>
    <lineage>
        <taxon>Eukaryota</taxon>
        <taxon>Metazoa</taxon>
        <taxon>Ecdysozoa</taxon>
        <taxon>Arthropoda</taxon>
        <taxon>Hexapoda</taxon>
        <taxon>Insecta</taxon>
        <taxon>Pterygota</taxon>
        <taxon>Neoptera</taxon>
        <taxon>Endopterygota</taxon>
        <taxon>Lepidoptera</taxon>
        <taxon>Glossata</taxon>
        <taxon>Ditrysia</taxon>
        <taxon>Yponomeutoidea</taxon>
        <taxon>Plutellidae</taxon>
        <taxon>Plutella</taxon>
    </lineage>
</organism>
<dbReference type="Gene3D" id="1.20.5.170">
    <property type="match status" value="1"/>
</dbReference>
<dbReference type="Proteomes" id="UP000823941">
    <property type="component" value="Chromosome 20"/>
</dbReference>
<feature type="compositionally biased region" description="Polar residues" evidence="2">
    <location>
        <begin position="28"/>
        <end position="39"/>
    </location>
</feature>
<accession>A0ABQ7Q7A5</accession>
<sequence length="310" mass="35728">MYHSPKSTHQGAPSKSESDLINLEKEVSTQLHSPETFITQRAKRPRDSSNSNPSEFSDLKDMILRMMSSQSERMDNLEKHILDIKGQTTNIENTNSDIEKSMNHISDQMTCFEAKIAKLEKENKSLSAEIVMAQSRIDTIERSMTKLSIEIRDVPKQSNETKEVLYGMITQLSKTLNIPFNRSDIRDVSRSPSKKEQKLSTVVVEFTNTFMKSQYLNMAKDYNKKNKNNKLNNTHLGLMEPKSPIYIGELLTPAAKKLFYLTRTFVKESHFNYCWTTEGKIFIKENNDGPYFQIKSEDHLLSLKKKPISE</sequence>
<dbReference type="SUPFAM" id="SSF57997">
    <property type="entry name" value="Tropomyosin"/>
    <property type="match status" value="1"/>
</dbReference>
<name>A0ABQ7Q7A5_PLUXY</name>
<feature type="compositionally biased region" description="Polar residues" evidence="2">
    <location>
        <begin position="1"/>
        <end position="15"/>
    </location>
</feature>
<feature type="coiled-coil region" evidence="1">
    <location>
        <begin position="102"/>
        <end position="136"/>
    </location>
</feature>
<keyword evidence="1" id="KW-0175">Coiled coil</keyword>
<protein>
    <recommendedName>
        <fullName evidence="3">FP protein C-terminal domain-containing protein</fullName>
    </recommendedName>
</protein>
<gene>
    <name evidence="4" type="ORF">JYU34_015537</name>
</gene>
<evidence type="ECO:0000259" key="3">
    <source>
        <dbReference type="Pfam" id="PF25298"/>
    </source>
</evidence>
<dbReference type="InterPro" id="IPR057251">
    <property type="entry name" value="FP_C"/>
</dbReference>
<feature type="region of interest" description="Disordered" evidence="2">
    <location>
        <begin position="1"/>
        <end position="59"/>
    </location>
</feature>
<evidence type="ECO:0000256" key="1">
    <source>
        <dbReference type="SAM" id="Coils"/>
    </source>
</evidence>
<dbReference type="EMBL" id="JAHIBW010000020">
    <property type="protein sequence ID" value="KAG7301121.1"/>
    <property type="molecule type" value="Genomic_DNA"/>
</dbReference>
<evidence type="ECO:0000313" key="4">
    <source>
        <dbReference type="EMBL" id="KAG7301121.1"/>
    </source>
</evidence>
<feature type="domain" description="FP protein C-terminal" evidence="3">
    <location>
        <begin position="252"/>
        <end position="303"/>
    </location>
</feature>
<keyword evidence="5" id="KW-1185">Reference proteome</keyword>